<reference evidence="2 3" key="1">
    <citation type="submission" date="2018-06" db="EMBL/GenBank/DDBJ databases">
        <title>Genomic Encyclopedia of Type Strains, Phase III (KMG-III): the genomes of soil and plant-associated and newly described type strains.</title>
        <authorList>
            <person name="Whitman W."/>
        </authorList>
    </citation>
    <scope>NUCLEOTIDE SEQUENCE [LARGE SCALE GENOMIC DNA]</scope>
    <source>
        <strain evidence="2 3">CECT 9025</strain>
    </source>
</reference>
<keyword evidence="3" id="KW-1185">Reference proteome</keyword>
<dbReference type="EMBL" id="QJTE01000002">
    <property type="protein sequence ID" value="PYE84955.1"/>
    <property type="molecule type" value="Genomic_DNA"/>
</dbReference>
<sequence length="237" mass="26403">MRKPATEMEEHVLPGPPPIHVTLRRSARASRISLRVARRDGRVTLTLPPRARRAQALAFLAEREAWLRGHLEAVPPVQAVRLGGTLPYRGGTLTLAPAPVRRAALEGDHLLLPEEPARAGARAMAFLKTQARDMLVPMVAHHAGALGLPHGRVTLRDTRSRWGSCTARGDIMLSWRLVMAPEAVADYVAAHEVAHLARMDHSPEFWAVVARLVPDYDRHRRWLRQHGEALHRVDFSA</sequence>
<dbReference type="InterPro" id="IPR053136">
    <property type="entry name" value="UTP_pyrophosphatase-like"/>
</dbReference>
<dbReference type="Gene3D" id="3.30.2010.10">
    <property type="entry name" value="Metalloproteases ('zincins'), catalytic domain"/>
    <property type="match status" value="1"/>
</dbReference>
<dbReference type="AlphaFoldDB" id="A0A318SUB4"/>
<gene>
    <name evidence="2" type="ORF">DFP88_102759</name>
</gene>
<dbReference type="RefSeq" id="WP_245904741.1">
    <property type="nucleotide sequence ID" value="NZ_QJTE01000002.1"/>
</dbReference>
<feature type="domain" description="YgjP-like metallopeptidase" evidence="1">
    <location>
        <begin position="31"/>
        <end position="226"/>
    </location>
</feature>
<comment type="caution">
    <text evidence="2">The sequence shown here is derived from an EMBL/GenBank/DDBJ whole genome shotgun (WGS) entry which is preliminary data.</text>
</comment>
<accession>A0A318SUB4</accession>
<dbReference type="CDD" id="cd07344">
    <property type="entry name" value="M48_yhfN_like"/>
    <property type="match status" value="1"/>
</dbReference>
<dbReference type="Proteomes" id="UP000248311">
    <property type="component" value="Unassembled WGS sequence"/>
</dbReference>
<organism evidence="2 3">
    <name type="scientific">Pseudoroseicyclus aestuarii</name>
    <dbReference type="NCBI Taxonomy" id="1795041"/>
    <lineage>
        <taxon>Bacteria</taxon>
        <taxon>Pseudomonadati</taxon>
        <taxon>Pseudomonadota</taxon>
        <taxon>Alphaproteobacteria</taxon>
        <taxon>Rhodobacterales</taxon>
        <taxon>Paracoccaceae</taxon>
        <taxon>Pseudoroseicyclus</taxon>
    </lineage>
</organism>
<name>A0A318SUB4_9RHOB</name>
<dbReference type="InterPro" id="IPR002725">
    <property type="entry name" value="YgjP-like_metallopeptidase"/>
</dbReference>
<evidence type="ECO:0000313" key="2">
    <source>
        <dbReference type="EMBL" id="PYE84955.1"/>
    </source>
</evidence>
<evidence type="ECO:0000259" key="1">
    <source>
        <dbReference type="Pfam" id="PF01863"/>
    </source>
</evidence>
<protein>
    <recommendedName>
        <fullName evidence="1">YgjP-like metallopeptidase domain-containing protein</fullName>
    </recommendedName>
</protein>
<evidence type="ECO:0000313" key="3">
    <source>
        <dbReference type="Proteomes" id="UP000248311"/>
    </source>
</evidence>
<dbReference type="PANTHER" id="PTHR30399:SF1">
    <property type="entry name" value="UTP PYROPHOSPHATASE"/>
    <property type="match status" value="1"/>
</dbReference>
<proteinExistence type="predicted"/>
<dbReference type="Pfam" id="PF01863">
    <property type="entry name" value="YgjP-like"/>
    <property type="match status" value="1"/>
</dbReference>
<dbReference type="PANTHER" id="PTHR30399">
    <property type="entry name" value="UNCHARACTERIZED PROTEIN YGJP"/>
    <property type="match status" value="1"/>
</dbReference>